<accession>A0AA36MSE1</accession>
<organism evidence="7 8">
    <name type="scientific">Effrenium voratum</name>
    <dbReference type="NCBI Taxonomy" id="2562239"/>
    <lineage>
        <taxon>Eukaryota</taxon>
        <taxon>Sar</taxon>
        <taxon>Alveolata</taxon>
        <taxon>Dinophyceae</taxon>
        <taxon>Suessiales</taxon>
        <taxon>Symbiodiniaceae</taxon>
        <taxon>Effrenium</taxon>
    </lineage>
</organism>
<keyword evidence="2" id="KW-0539">Nucleus</keyword>
<dbReference type="Gene3D" id="2.130.10.10">
    <property type="entry name" value="YVTN repeat-like/Quinoprotein amine dehydrogenase"/>
    <property type="match status" value="3"/>
</dbReference>
<proteinExistence type="predicted"/>
<comment type="caution">
    <text evidence="7">The sequence shown here is derived from an EMBL/GenBank/DDBJ whole genome shotgun (WGS) entry which is preliminary data.</text>
</comment>
<dbReference type="GO" id="GO:0005634">
    <property type="term" value="C:nucleus"/>
    <property type="evidence" value="ECO:0007669"/>
    <property type="project" value="UniProtKB-SubCell"/>
</dbReference>
<evidence type="ECO:0000256" key="2">
    <source>
        <dbReference type="ARBA" id="ARBA00023242"/>
    </source>
</evidence>
<name>A0AA36MSE1_9DINO</name>
<comment type="subcellular location">
    <subcellularLocation>
        <location evidence="1">Nucleus</location>
    </subcellularLocation>
</comment>
<feature type="domain" description="RSE1/DDB1/CPSF1 first beta-propeller" evidence="5">
    <location>
        <begin position="17"/>
        <end position="262"/>
    </location>
</feature>
<gene>
    <name evidence="7" type="ORF">EVOR1521_LOCUS10934</name>
</gene>
<evidence type="ECO:0008006" key="9">
    <source>
        <dbReference type="Google" id="ProtNLM"/>
    </source>
</evidence>
<sequence>MSFAVFQQLAPTSVVDCRVLTRGDRLEVYHLHRRQNRLGFAFSIQLCGRPEAICAFRPPTGVTHLALLFRRSRYLAVLRYDAELGTAQTCGQHVLSTDPAAPEGFQPKLLVDPEQRCLLAHALPERLVVFPTSQNPVLRRDNSAQLGALHHQDEQSSLRAPFTVQAWSQLRLHHVEDAAVLGGYHQPTLACLGQARPSWGGCSESKESSVLIFVLDLVQRSVHLIWASHGLPEDAFRIVPLPPPTSGVLAISPNSVTYLKEHGACFCQALNNGYSRRDGDKVRDESKLDILLADCTAVVLSPTVVLFSIHPTGRLYLAHMVLTGRDNVIDIVWTSPGQHLPAWNLCSRDDFVCLADMAGAVSLLRATMSKKKLPGTLQPLKRMRLHEPGEVPLKPTEKLKELMAVHEQLRDVFRFIRSYTFEVADEVSSLGPLQSMQLLEEGALSTQRFIACGGTDSKGALHIMQRAVPLEEQVEFDLPKDVSFGAVWTLRQAEDAVIQGKADKPLEAPPPPHRYVLISGPGKSMLLETTEEIEEISKSRGLDTSVTTVGAGNARGLVVQLTPQRACFMHAAPGAGLGPPPVAYPSSASAMAGSVCDPFVVLGFEDKTMKLLHLAGDTSQVTMKDVSQQLPQELQGPITWASLSRGAEIRLVVLLPTGTLSILHLAGGGKLAVREVFRTSHLADVPPVLRNIAGLGDEDEESRLSASMDYLRPVTDVCAPLPRSAVESHLAKADNAVQPTVLCAELVDLDADDEGPTLVLLVKGRPMLFYRSFVTSRGPQGERTSGHPFPYGFSLVEHDFLGLVQSAAMPYRPVAPLDASGRPNGAVAVAPHAGLPALWLVAKRNQLFIHPLPGKQHRGLAALSAPCCQGLFAVLESEGGSVAQVCSLATVEGLDAFDLKQPVPTARLALKKRPKYLATKPGVIGLAVSDVVAELPDVPAGPSIDEDPLSEETGASSGSLQLQSSALRPCRERIHDTSCGLRTPRSSRKLGVIALASTMRRQSSAWPGHCSTCLSHPAGMPVERCQVSIPGFPQPSLAVGTGVNTGEDLTCRGRLMLFSTKDKEPGILPPMYQRSLKAPVTVVGQSGNHFVHSEGFKFFVEKWENSSFNKLALFDGGICMTSMSNIKNFMLFGDLRKGVDFCQWKEEQSTGTRTIRRLSRSPPSMSMTVLACEFVIHQKSLGLVALDHRGYAHLYQYTPHSDGREGDQLLRSCATFAMGAPCRAALRLQTEQGIQSLFMAGVGGELYCIRPIDDQAYRTITTLLGMLFTRLPFCCGLNPRAFRSDNAATLLTPRKNIEEMPCCCGTSLSSASRCRAPLQRRCGCLSRR</sequence>
<dbReference type="Proteomes" id="UP001178507">
    <property type="component" value="Unassembled WGS sequence"/>
</dbReference>
<dbReference type="Pfam" id="PF10433">
    <property type="entry name" value="Beta-prop_RSE1_1st"/>
    <property type="match status" value="1"/>
</dbReference>
<feature type="domain" description="RSE1/DDB1/CPSF1 second beta-propeller" evidence="6">
    <location>
        <begin position="486"/>
        <end position="667"/>
    </location>
</feature>
<evidence type="ECO:0000256" key="3">
    <source>
        <dbReference type="SAM" id="MobiDB-lite"/>
    </source>
</evidence>
<evidence type="ECO:0000259" key="4">
    <source>
        <dbReference type="Pfam" id="PF03178"/>
    </source>
</evidence>
<dbReference type="Pfam" id="PF23726">
    <property type="entry name" value="Beta-prop_RSE1_2nd"/>
    <property type="match status" value="1"/>
</dbReference>
<dbReference type="PANTHER" id="PTHR10644">
    <property type="entry name" value="DNA REPAIR/RNA PROCESSING CPSF FAMILY"/>
    <property type="match status" value="1"/>
</dbReference>
<feature type="domain" description="RSE1/DDB1/CPSF1 C-terminal" evidence="4">
    <location>
        <begin position="1033"/>
        <end position="1288"/>
    </location>
</feature>
<dbReference type="InterPro" id="IPR004871">
    <property type="entry name" value="RSE1/DDB1/CPSF1_C"/>
</dbReference>
<dbReference type="Pfam" id="PF03178">
    <property type="entry name" value="CPSF_A"/>
    <property type="match status" value="1"/>
</dbReference>
<dbReference type="InterPro" id="IPR058543">
    <property type="entry name" value="Beta-prop_RSE1/DDB1/CPSF1_2nd"/>
</dbReference>
<dbReference type="EMBL" id="CAUJNA010001066">
    <property type="protein sequence ID" value="CAJ1383955.1"/>
    <property type="molecule type" value="Genomic_DNA"/>
</dbReference>
<feature type="compositionally biased region" description="Low complexity" evidence="3">
    <location>
        <begin position="954"/>
        <end position="966"/>
    </location>
</feature>
<evidence type="ECO:0000259" key="5">
    <source>
        <dbReference type="Pfam" id="PF10433"/>
    </source>
</evidence>
<evidence type="ECO:0000259" key="6">
    <source>
        <dbReference type="Pfam" id="PF23726"/>
    </source>
</evidence>
<dbReference type="InterPro" id="IPR018846">
    <property type="entry name" value="Beta-prop_RSE1/DDB1/CPSF1_1st"/>
</dbReference>
<evidence type="ECO:0000313" key="8">
    <source>
        <dbReference type="Proteomes" id="UP001178507"/>
    </source>
</evidence>
<evidence type="ECO:0000313" key="7">
    <source>
        <dbReference type="EMBL" id="CAJ1383955.1"/>
    </source>
</evidence>
<dbReference type="GO" id="GO:0003676">
    <property type="term" value="F:nucleic acid binding"/>
    <property type="evidence" value="ECO:0007669"/>
    <property type="project" value="InterPro"/>
</dbReference>
<reference evidence="7" key="1">
    <citation type="submission" date="2023-08" db="EMBL/GenBank/DDBJ databases">
        <authorList>
            <person name="Chen Y."/>
            <person name="Shah S."/>
            <person name="Dougan E. K."/>
            <person name="Thang M."/>
            <person name="Chan C."/>
        </authorList>
    </citation>
    <scope>NUCLEOTIDE SEQUENCE</scope>
</reference>
<dbReference type="InterPro" id="IPR015943">
    <property type="entry name" value="WD40/YVTN_repeat-like_dom_sf"/>
</dbReference>
<dbReference type="InterPro" id="IPR050358">
    <property type="entry name" value="RSE1/DDB1/CFT1"/>
</dbReference>
<evidence type="ECO:0000256" key="1">
    <source>
        <dbReference type="ARBA" id="ARBA00004123"/>
    </source>
</evidence>
<feature type="region of interest" description="Disordered" evidence="3">
    <location>
        <begin position="939"/>
        <end position="966"/>
    </location>
</feature>
<protein>
    <recommendedName>
        <fullName evidence="9">Cleavage and polyadenylation specificity factor subunit 1</fullName>
    </recommendedName>
</protein>
<keyword evidence="8" id="KW-1185">Reference proteome</keyword>